<dbReference type="PANTHER" id="PTHR45266:SF3">
    <property type="entry name" value="OXALOACETATE DECARBOXYLASE ALPHA CHAIN"/>
    <property type="match status" value="1"/>
</dbReference>
<keyword evidence="7 9" id="KW-0275">Fatty acid biosynthesis</keyword>
<dbReference type="NCBIfam" id="TIGR00531">
    <property type="entry name" value="BCCP"/>
    <property type="match status" value="1"/>
</dbReference>
<evidence type="ECO:0000256" key="5">
    <source>
        <dbReference type="ARBA" id="ARBA00022832"/>
    </source>
</evidence>
<accession>A0A7X3MSJ4</accession>
<feature type="region of interest" description="Disordered" evidence="10">
    <location>
        <begin position="67"/>
        <end position="92"/>
    </location>
</feature>
<dbReference type="Proteomes" id="UP000436483">
    <property type="component" value="Unassembled WGS sequence"/>
</dbReference>
<dbReference type="RefSeq" id="WP_160885005.1">
    <property type="nucleotide sequence ID" value="NZ_WURB01000008.1"/>
</dbReference>
<comment type="caution">
    <text evidence="12">The sequence shown here is derived from an EMBL/GenBank/DDBJ whole genome shotgun (WGS) entry which is preliminary data.</text>
</comment>
<evidence type="ECO:0000313" key="12">
    <source>
        <dbReference type="EMBL" id="MXQ12427.1"/>
    </source>
</evidence>
<reference evidence="12 13" key="1">
    <citation type="submission" date="2019-12" db="EMBL/GenBank/DDBJ databases">
        <authorList>
            <person name="Yuan C.-G."/>
        </authorList>
    </citation>
    <scope>NUCLEOTIDE SEQUENCE [LARGE SCALE GENOMIC DNA]</scope>
    <source>
        <strain evidence="12 13">KCTC 23863</strain>
    </source>
</reference>
<evidence type="ECO:0000256" key="10">
    <source>
        <dbReference type="SAM" id="MobiDB-lite"/>
    </source>
</evidence>
<dbReference type="PROSITE" id="PS50968">
    <property type="entry name" value="BIOTINYL_LIPOYL"/>
    <property type="match status" value="1"/>
</dbReference>
<dbReference type="InterPro" id="IPR000089">
    <property type="entry name" value="Biotin_lipoyl"/>
</dbReference>
<evidence type="ECO:0000256" key="4">
    <source>
        <dbReference type="ARBA" id="ARBA00022516"/>
    </source>
</evidence>
<evidence type="ECO:0000256" key="7">
    <source>
        <dbReference type="ARBA" id="ARBA00023160"/>
    </source>
</evidence>
<name>A0A7X3MSJ4_9HYPH</name>
<dbReference type="UniPathway" id="UPA00094"/>
<sequence>MAKDNPFDPDLVRELANLIADTDLSEIEVEKGDLRIRVARVIQAAMTVPVAAPAALAPAPVVAPPPAASDASAVAKPGAPHPGTVLSPMVGTAYRKPSPDAKPFVEIGSKVQAGDKVLLVEAMKTFNEIVAPRAGTVTAIYVEDGTPVEYGEPLLVIE</sequence>
<keyword evidence="5 9" id="KW-0276">Fatty acid metabolism</keyword>
<keyword evidence="4 9" id="KW-0444">Lipid biosynthesis</keyword>
<dbReference type="SUPFAM" id="SSF51230">
    <property type="entry name" value="Single hybrid motif"/>
    <property type="match status" value="1"/>
</dbReference>
<feature type="domain" description="Lipoyl-binding" evidence="11">
    <location>
        <begin position="82"/>
        <end position="158"/>
    </location>
</feature>
<dbReference type="InterPro" id="IPR050709">
    <property type="entry name" value="Biotin_Carboxyl_Carrier/Decarb"/>
</dbReference>
<dbReference type="EMBL" id="WURB01000008">
    <property type="protein sequence ID" value="MXQ12427.1"/>
    <property type="molecule type" value="Genomic_DNA"/>
</dbReference>
<feature type="compositionally biased region" description="Low complexity" evidence="10">
    <location>
        <begin position="68"/>
        <end position="78"/>
    </location>
</feature>
<keyword evidence="8 9" id="KW-0092">Biotin</keyword>
<dbReference type="PANTHER" id="PTHR45266">
    <property type="entry name" value="OXALOACETATE DECARBOXYLASE ALPHA CHAIN"/>
    <property type="match status" value="1"/>
</dbReference>
<evidence type="ECO:0000256" key="1">
    <source>
        <dbReference type="ARBA" id="ARBA00003761"/>
    </source>
</evidence>
<protein>
    <recommendedName>
        <fullName evidence="3 9">Biotin carboxyl carrier protein of acetyl-CoA carboxylase</fullName>
    </recommendedName>
</protein>
<dbReference type="CDD" id="cd06850">
    <property type="entry name" value="biotinyl_domain"/>
    <property type="match status" value="1"/>
</dbReference>
<dbReference type="GO" id="GO:0003989">
    <property type="term" value="F:acetyl-CoA carboxylase activity"/>
    <property type="evidence" value="ECO:0007669"/>
    <property type="project" value="InterPro"/>
</dbReference>
<dbReference type="InterPro" id="IPR001882">
    <property type="entry name" value="Biotin_BS"/>
</dbReference>
<dbReference type="PRINTS" id="PR01071">
    <property type="entry name" value="ACOABIOTINCC"/>
</dbReference>
<dbReference type="OrthoDB" id="9811735at2"/>
<dbReference type="GO" id="GO:0006633">
    <property type="term" value="P:fatty acid biosynthetic process"/>
    <property type="evidence" value="ECO:0007669"/>
    <property type="project" value="UniProtKB-UniPathway"/>
</dbReference>
<dbReference type="InterPro" id="IPR011053">
    <property type="entry name" value="Single_hybrid_motif"/>
</dbReference>
<evidence type="ECO:0000256" key="3">
    <source>
        <dbReference type="ARBA" id="ARBA00017562"/>
    </source>
</evidence>
<comment type="function">
    <text evidence="1 9">This protein is a component of the acetyl coenzyme A carboxylase complex; first, biotin carboxylase catalyzes the carboxylation of the carrier protein and then the transcarboxylase transfers the carboxyl group to form malonyl-CoA.</text>
</comment>
<keyword evidence="6 9" id="KW-0443">Lipid metabolism</keyword>
<organism evidence="12 13">
    <name type="scientific">Microvirga makkahensis</name>
    <dbReference type="NCBI Taxonomy" id="1128670"/>
    <lineage>
        <taxon>Bacteria</taxon>
        <taxon>Pseudomonadati</taxon>
        <taxon>Pseudomonadota</taxon>
        <taxon>Alphaproteobacteria</taxon>
        <taxon>Hyphomicrobiales</taxon>
        <taxon>Methylobacteriaceae</taxon>
        <taxon>Microvirga</taxon>
    </lineage>
</organism>
<comment type="pathway">
    <text evidence="2 9">Lipid metabolism; fatty acid biosynthesis.</text>
</comment>
<dbReference type="PROSITE" id="PS00188">
    <property type="entry name" value="BIOTIN"/>
    <property type="match status" value="1"/>
</dbReference>
<reference evidence="12 13" key="2">
    <citation type="submission" date="2020-01" db="EMBL/GenBank/DDBJ databases">
        <title>Microvirga sp. nov., an arsenate reduction bacterium isolated from Tibet hotspring sediments.</title>
        <authorList>
            <person name="Xian W.-D."/>
            <person name="Li W.-J."/>
        </authorList>
    </citation>
    <scope>NUCLEOTIDE SEQUENCE [LARGE SCALE GENOMIC DNA]</scope>
    <source>
        <strain evidence="12 13">KCTC 23863</strain>
    </source>
</reference>
<keyword evidence="13" id="KW-1185">Reference proteome</keyword>
<evidence type="ECO:0000259" key="11">
    <source>
        <dbReference type="PROSITE" id="PS50968"/>
    </source>
</evidence>
<evidence type="ECO:0000256" key="2">
    <source>
        <dbReference type="ARBA" id="ARBA00005194"/>
    </source>
</evidence>
<proteinExistence type="predicted"/>
<evidence type="ECO:0000256" key="8">
    <source>
        <dbReference type="ARBA" id="ARBA00023267"/>
    </source>
</evidence>
<dbReference type="Pfam" id="PF00364">
    <property type="entry name" value="Biotin_lipoyl"/>
    <property type="match status" value="1"/>
</dbReference>
<dbReference type="AlphaFoldDB" id="A0A7X3MSJ4"/>
<dbReference type="Gene3D" id="2.40.50.100">
    <property type="match status" value="1"/>
</dbReference>
<evidence type="ECO:0000313" key="13">
    <source>
        <dbReference type="Proteomes" id="UP000436483"/>
    </source>
</evidence>
<evidence type="ECO:0000256" key="6">
    <source>
        <dbReference type="ARBA" id="ARBA00023098"/>
    </source>
</evidence>
<evidence type="ECO:0000256" key="9">
    <source>
        <dbReference type="RuleBase" id="RU364072"/>
    </source>
</evidence>
<dbReference type="GO" id="GO:0009317">
    <property type="term" value="C:acetyl-CoA carboxylase complex"/>
    <property type="evidence" value="ECO:0007669"/>
    <property type="project" value="InterPro"/>
</dbReference>
<dbReference type="InterPro" id="IPR001249">
    <property type="entry name" value="AcCoA_biotinCC"/>
</dbReference>
<gene>
    <name evidence="12" type="primary">accB</name>
    <name evidence="12" type="ORF">GR328_13335</name>
</gene>